<accession>A0A495FMS0</accession>
<evidence type="ECO:0000259" key="3">
    <source>
        <dbReference type="Pfam" id="PF08501"/>
    </source>
</evidence>
<evidence type="ECO:0000256" key="1">
    <source>
        <dbReference type="ARBA" id="ARBA00004871"/>
    </source>
</evidence>
<keyword evidence="2" id="KW-0057">Aromatic amino acid biosynthesis</keyword>
<comment type="caution">
    <text evidence="4">The sequence shown here is derived from an EMBL/GenBank/DDBJ whole genome shotgun (WGS) entry which is preliminary data.</text>
</comment>
<dbReference type="PANTHER" id="PTHR21089:SF1">
    <property type="entry name" value="BIFUNCTIONAL 3-DEHYDROQUINATE DEHYDRATASE_SHIKIMATE DEHYDROGENASE, CHLOROPLASTIC"/>
    <property type="match status" value="1"/>
</dbReference>
<dbReference type="Gene3D" id="3.40.50.10860">
    <property type="entry name" value="Leucine Dehydrogenase, chain A, domain 1"/>
    <property type="match status" value="1"/>
</dbReference>
<dbReference type="GO" id="GO:0009073">
    <property type="term" value="P:aromatic amino acid family biosynthetic process"/>
    <property type="evidence" value="ECO:0007669"/>
    <property type="project" value="UniProtKB-KW"/>
</dbReference>
<dbReference type="GO" id="GO:0004764">
    <property type="term" value="F:shikimate 3-dehydrogenase (NADP+) activity"/>
    <property type="evidence" value="ECO:0007669"/>
    <property type="project" value="InterPro"/>
</dbReference>
<dbReference type="SUPFAM" id="SSF51735">
    <property type="entry name" value="NAD(P)-binding Rossmann-fold domains"/>
    <property type="match status" value="1"/>
</dbReference>
<keyword evidence="2" id="KW-0028">Amino-acid biosynthesis</keyword>
<sequence length="314" mass="31633">MTLRAAVLGHPISHSKSPALHRAAYAHLGLDIAYSAIDVTEAALPGFMRQVRDEARADGSWRGLSVTMPLKTAMAAEVDEVRGVARALGVVNTVAFEPDGNGGGHSRLVAYNTDVAGIVNALRHAGAVTAPTAAVLGGGGTAAAAVAALKELGSASADVFVRDVSRAAEARAASVAVGLPIRVLPLQGAGAAVAMADVVISTLPPHAADALAGELAGEVKAKPSGVLSPDAGAAGLQEKTGGIAGVLLDVAYDPWPSRIAAVWQDAGGTVVPGLEMLLYQAVEQVRHFTGLGDAMPAGVIDVMCDAVGAPRRVF</sequence>
<dbReference type="GO" id="GO:0019632">
    <property type="term" value="P:shikimate metabolic process"/>
    <property type="evidence" value="ECO:0007669"/>
    <property type="project" value="TreeGrafter"/>
</dbReference>
<dbReference type="GO" id="GO:0050661">
    <property type="term" value="F:NADP binding"/>
    <property type="evidence" value="ECO:0007669"/>
    <property type="project" value="TreeGrafter"/>
</dbReference>
<dbReference type="GO" id="GO:0009423">
    <property type="term" value="P:chorismate biosynthetic process"/>
    <property type="evidence" value="ECO:0007669"/>
    <property type="project" value="TreeGrafter"/>
</dbReference>
<dbReference type="Pfam" id="PF08501">
    <property type="entry name" value="Shikimate_dh_N"/>
    <property type="match status" value="1"/>
</dbReference>
<dbReference type="EMBL" id="RBIR01000001">
    <property type="protein sequence ID" value="RKR30031.1"/>
    <property type="molecule type" value="Genomic_DNA"/>
</dbReference>
<comment type="pathway">
    <text evidence="1">Metabolic intermediate biosynthesis; chorismate biosynthesis; chorismate from D-erythrose 4-phosphate and phosphoenolpyruvate: step 4/7.</text>
</comment>
<feature type="domain" description="Shikimate dehydrogenase substrate binding N-terminal" evidence="3">
    <location>
        <begin position="7"/>
        <end position="94"/>
    </location>
</feature>
<dbReference type="InterPro" id="IPR022893">
    <property type="entry name" value="Shikimate_DH_fam"/>
</dbReference>
<dbReference type="NCBIfam" id="NF001311">
    <property type="entry name" value="PRK00258.1-3"/>
    <property type="match status" value="1"/>
</dbReference>
<dbReference type="InterPro" id="IPR046346">
    <property type="entry name" value="Aminoacid_DH-like_N_sf"/>
</dbReference>
<protein>
    <submittedName>
        <fullName evidence="4">Shikimate dehydrogenase</fullName>
    </submittedName>
</protein>
<dbReference type="Gene3D" id="3.40.50.720">
    <property type="entry name" value="NAD(P)-binding Rossmann-like Domain"/>
    <property type="match status" value="1"/>
</dbReference>
<proteinExistence type="predicted"/>
<dbReference type="OrthoDB" id="9776868at2"/>
<gene>
    <name evidence="4" type="ORF">C8D78_0350</name>
</gene>
<evidence type="ECO:0000313" key="5">
    <source>
        <dbReference type="Proteomes" id="UP000276055"/>
    </source>
</evidence>
<dbReference type="SUPFAM" id="SSF53223">
    <property type="entry name" value="Aminoacid dehydrogenase-like, N-terminal domain"/>
    <property type="match status" value="1"/>
</dbReference>
<reference evidence="4 5" key="1">
    <citation type="submission" date="2018-10" db="EMBL/GenBank/DDBJ databases">
        <title>Genomic Encyclopedia of Type Strains, Phase IV (KMG-IV): sequencing the most valuable type-strain genomes for metagenomic binning, comparative biology and taxonomic classification.</title>
        <authorList>
            <person name="Goeker M."/>
        </authorList>
    </citation>
    <scope>NUCLEOTIDE SEQUENCE [LARGE SCALE GENOMIC DNA]</scope>
    <source>
        <strain evidence="4 5">DSM 25586</strain>
    </source>
</reference>
<evidence type="ECO:0000313" key="4">
    <source>
        <dbReference type="EMBL" id="RKR30031.1"/>
    </source>
</evidence>
<dbReference type="PANTHER" id="PTHR21089">
    <property type="entry name" value="SHIKIMATE DEHYDROGENASE"/>
    <property type="match status" value="1"/>
</dbReference>
<dbReference type="AlphaFoldDB" id="A0A495FMS0"/>
<dbReference type="InterPro" id="IPR036291">
    <property type="entry name" value="NAD(P)-bd_dom_sf"/>
</dbReference>
<name>A0A495FMS0_9MICC</name>
<dbReference type="Proteomes" id="UP000276055">
    <property type="component" value="Unassembled WGS sequence"/>
</dbReference>
<dbReference type="RefSeq" id="WP_120950147.1">
    <property type="nucleotide sequence ID" value="NZ_RBIR01000001.1"/>
</dbReference>
<organism evidence="4 5">
    <name type="scientific">Arthrobacter oryzae</name>
    <dbReference type="NCBI Taxonomy" id="409290"/>
    <lineage>
        <taxon>Bacteria</taxon>
        <taxon>Bacillati</taxon>
        <taxon>Actinomycetota</taxon>
        <taxon>Actinomycetes</taxon>
        <taxon>Micrococcales</taxon>
        <taxon>Micrococcaceae</taxon>
        <taxon>Arthrobacter</taxon>
    </lineage>
</organism>
<evidence type="ECO:0000256" key="2">
    <source>
        <dbReference type="ARBA" id="ARBA00023141"/>
    </source>
</evidence>
<dbReference type="GO" id="GO:0005829">
    <property type="term" value="C:cytosol"/>
    <property type="evidence" value="ECO:0007669"/>
    <property type="project" value="TreeGrafter"/>
</dbReference>
<dbReference type="InterPro" id="IPR013708">
    <property type="entry name" value="Shikimate_DH-bd_N"/>
</dbReference>